<evidence type="ECO:0008006" key="4">
    <source>
        <dbReference type="Google" id="ProtNLM"/>
    </source>
</evidence>
<feature type="region of interest" description="Disordered" evidence="1">
    <location>
        <begin position="89"/>
        <end position="118"/>
    </location>
</feature>
<dbReference type="Proteomes" id="UP000438429">
    <property type="component" value="Unassembled WGS sequence"/>
</dbReference>
<dbReference type="AlphaFoldDB" id="A0A6A4TDR9"/>
<gene>
    <name evidence="2" type="ORF">F2P81_003271</name>
</gene>
<name>A0A6A4TDR9_SCOMX</name>
<comment type="caution">
    <text evidence="2">The sequence shown here is derived from an EMBL/GenBank/DDBJ whole genome shotgun (WGS) entry which is preliminary data.</text>
</comment>
<evidence type="ECO:0000313" key="3">
    <source>
        <dbReference type="Proteomes" id="UP000438429"/>
    </source>
</evidence>
<accession>A0A6A4TDR9</accession>
<dbReference type="EMBL" id="VEVO01000003">
    <property type="protein sequence ID" value="KAF0044113.1"/>
    <property type="molecule type" value="Genomic_DNA"/>
</dbReference>
<reference evidence="2 3" key="1">
    <citation type="submission" date="2019-06" db="EMBL/GenBank/DDBJ databases">
        <title>Draft genomes of female and male turbot (Scophthalmus maximus).</title>
        <authorList>
            <person name="Xu H."/>
            <person name="Xu X.-W."/>
            <person name="Shao C."/>
            <person name="Chen S."/>
        </authorList>
    </citation>
    <scope>NUCLEOTIDE SEQUENCE [LARGE SCALE GENOMIC DNA]</scope>
    <source>
        <strain evidence="2">Ysfricsl-2016a</strain>
        <tissue evidence="2">Blood</tissue>
    </source>
</reference>
<evidence type="ECO:0000313" key="2">
    <source>
        <dbReference type="EMBL" id="KAF0044113.1"/>
    </source>
</evidence>
<protein>
    <recommendedName>
        <fullName evidence="4">RNA-binding S4 domain-containing protein</fullName>
    </recommendedName>
</protein>
<sequence>MEIDWNYLLMRDTVERVPFKDTPPHDVGPSWHDDWLILKKGDGAYSRRHTHASRGRGQTVPVSPACVNPWHLVVQSVLRSPSLDPAYISASHLGPDRSSPESAARLPGTGGNAGKPGAHNIAAIRTRAGQRHQSVRTAGYHNRKPDSSALLDLRLHFYSSALFPHPCRVVLSLLFSLATSFQGRVESEIKNGRVSVNERRADITQPIKDSIRRSAYWIPVAICPIEIPLQTDGEEENQR</sequence>
<proteinExistence type="predicted"/>
<organism evidence="2 3">
    <name type="scientific">Scophthalmus maximus</name>
    <name type="common">Turbot</name>
    <name type="synonym">Psetta maxima</name>
    <dbReference type="NCBI Taxonomy" id="52904"/>
    <lineage>
        <taxon>Eukaryota</taxon>
        <taxon>Metazoa</taxon>
        <taxon>Chordata</taxon>
        <taxon>Craniata</taxon>
        <taxon>Vertebrata</taxon>
        <taxon>Euteleostomi</taxon>
        <taxon>Actinopterygii</taxon>
        <taxon>Neopterygii</taxon>
        <taxon>Teleostei</taxon>
        <taxon>Neoteleostei</taxon>
        <taxon>Acanthomorphata</taxon>
        <taxon>Carangaria</taxon>
        <taxon>Pleuronectiformes</taxon>
        <taxon>Pleuronectoidei</taxon>
        <taxon>Scophthalmidae</taxon>
        <taxon>Scophthalmus</taxon>
    </lineage>
</organism>
<evidence type="ECO:0000256" key="1">
    <source>
        <dbReference type="SAM" id="MobiDB-lite"/>
    </source>
</evidence>